<dbReference type="InterPro" id="IPR016161">
    <property type="entry name" value="Ald_DH/histidinol_DH"/>
</dbReference>
<accession>A0ABY2DJY0</accession>
<evidence type="ECO:0000313" key="8">
    <source>
        <dbReference type="Proteomes" id="UP000295626"/>
    </source>
</evidence>
<dbReference type="InterPro" id="IPR015590">
    <property type="entry name" value="Aldehyde_DH_dom"/>
</dbReference>
<evidence type="ECO:0000256" key="1">
    <source>
        <dbReference type="ARBA" id="ARBA00004786"/>
    </source>
</evidence>
<gene>
    <name evidence="7" type="ORF">E1091_04400</name>
</gene>
<protein>
    <recommendedName>
        <fullName evidence="2">L-glutamate gamma-semialdehyde dehydrogenase</fullName>
        <ecNumber evidence="2">1.2.1.88</ecNumber>
    </recommendedName>
</protein>
<comment type="catalytic activity">
    <reaction evidence="5">
        <text>L-glutamate 5-semialdehyde + NAD(+) + H2O = L-glutamate + NADH + 2 H(+)</text>
        <dbReference type="Rhea" id="RHEA:30235"/>
        <dbReference type="ChEBI" id="CHEBI:15377"/>
        <dbReference type="ChEBI" id="CHEBI:15378"/>
        <dbReference type="ChEBI" id="CHEBI:29985"/>
        <dbReference type="ChEBI" id="CHEBI:57540"/>
        <dbReference type="ChEBI" id="CHEBI:57945"/>
        <dbReference type="ChEBI" id="CHEBI:58066"/>
        <dbReference type="EC" id="1.2.1.88"/>
    </reaction>
</comment>
<organism evidence="7 8">
    <name type="scientific">Micromonospora fluostatini</name>
    <dbReference type="NCBI Taxonomy" id="1629071"/>
    <lineage>
        <taxon>Bacteria</taxon>
        <taxon>Bacillati</taxon>
        <taxon>Actinomycetota</taxon>
        <taxon>Actinomycetes</taxon>
        <taxon>Micromonosporales</taxon>
        <taxon>Micromonosporaceae</taxon>
        <taxon>Micromonospora</taxon>
    </lineage>
</organism>
<dbReference type="EMBL" id="SMKE01000091">
    <property type="protein sequence ID" value="TDC00684.1"/>
    <property type="molecule type" value="Genomic_DNA"/>
</dbReference>
<keyword evidence="3" id="KW-0560">Oxidoreductase</keyword>
<dbReference type="InterPro" id="IPR016163">
    <property type="entry name" value="Ald_DH_C"/>
</dbReference>
<dbReference type="EC" id="1.2.1.88" evidence="2"/>
<reference evidence="7 8" key="1">
    <citation type="submission" date="2019-02" db="EMBL/GenBank/DDBJ databases">
        <title>Draft genome sequences of novel Actinobacteria.</title>
        <authorList>
            <person name="Sahin N."/>
            <person name="Ay H."/>
            <person name="Saygin H."/>
        </authorList>
    </citation>
    <scope>NUCLEOTIDE SEQUENCE [LARGE SCALE GENOMIC DNA]</scope>
    <source>
        <strain evidence="7 8">JCM 30529</strain>
    </source>
</reference>
<feature type="non-terminal residue" evidence="7">
    <location>
        <position position="1"/>
    </location>
</feature>
<dbReference type="PANTHER" id="PTHR42862">
    <property type="entry name" value="DELTA-1-PYRROLINE-5-CARBOXYLATE DEHYDROGENASE 1, ISOFORM A-RELATED"/>
    <property type="match status" value="1"/>
</dbReference>
<keyword evidence="4" id="KW-0520">NAD</keyword>
<keyword evidence="8" id="KW-1185">Reference proteome</keyword>
<name>A0ABY2DJY0_9ACTN</name>
<evidence type="ECO:0000313" key="7">
    <source>
        <dbReference type="EMBL" id="TDC00684.1"/>
    </source>
</evidence>
<comment type="pathway">
    <text evidence="1">Amino-acid degradation; L-proline degradation into L-glutamate; L-glutamate from L-proline: step 2/2.</text>
</comment>
<evidence type="ECO:0000256" key="4">
    <source>
        <dbReference type="ARBA" id="ARBA00023027"/>
    </source>
</evidence>
<evidence type="ECO:0000256" key="2">
    <source>
        <dbReference type="ARBA" id="ARBA00012884"/>
    </source>
</evidence>
<dbReference type="PROSITE" id="PS00070">
    <property type="entry name" value="ALDEHYDE_DEHYDR_CYS"/>
    <property type="match status" value="1"/>
</dbReference>
<dbReference type="Gene3D" id="3.40.309.10">
    <property type="entry name" value="Aldehyde Dehydrogenase, Chain A, domain 2"/>
    <property type="match status" value="1"/>
</dbReference>
<evidence type="ECO:0000259" key="6">
    <source>
        <dbReference type="Pfam" id="PF00171"/>
    </source>
</evidence>
<feature type="domain" description="Aldehyde dehydrogenase" evidence="6">
    <location>
        <begin position="1"/>
        <end position="133"/>
    </location>
</feature>
<dbReference type="Pfam" id="PF00171">
    <property type="entry name" value="Aldedh"/>
    <property type="match status" value="1"/>
</dbReference>
<dbReference type="PANTHER" id="PTHR42862:SF1">
    <property type="entry name" value="DELTA-1-PYRROLINE-5-CARBOXYLATE DEHYDROGENASE 2, ISOFORM A-RELATED"/>
    <property type="match status" value="1"/>
</dbReference>
<dbReference type="Proteomes" id="UP000295626">
    <property type="component" value="Unassembled WGS sequence"/>
</dbReference>
<dbReference type="InterPro" id="IPR016160">
    <property type="entry name" value="Ald_DH_CS_CYS"/>
</dbReference>
<evidence type="ECO:0000256" key="3">
    <source>
        <dbReference type="ARBA" id="ARBA00023002"/>
    </source>
</evidence>
<dbReference type="SUPFAM" id="SSF53720">
    <property type="entry name" value="ALDH-like"/>
    <property type="match status" value="1"/>
</dbReference>
<evidence type="ECO:0000256" key="5">
    <source>
        <dbReference type="ARBA" id="ARBA00048142"/>
    </source>
</evidence>
<dbReference type="InterPro" id="IPR050485">
    <property type="entry name" value="Proline_metab_enzyme"/>
</dbReference>
<comment type="caution">
    <text evidence="7">The sequence shown here is derived from an EMBL/GenBank/DDBJ whole genome shotgun (WGS) entry which is preliminary data.</text>
</comment>
<proteinExistence type="predicted"/>
<sequence>DGDPEQVVPDLLRARLYNSGQDCLCPDVVFVHRAVAAELTERLVRSVGRLAVGPRARPDTVVSALTYPDVLPPLEQYLEQHARYVRSGGRVDRDRLLVEPTVLLRPWTADVQPPEFFAPVFDLVEYDHAGQIRAWLESAPQRRRGMYVSVYGETGLPDGVLGTSVVLSGVTTLDVEDGNRPFGGYGIEANSVRRGDLVSARPLLLSAELGPAGQALRARPSGAVLHA</sequence>